<reference evidence="1 2" key="1">
    <citation type="submission" date="2019-12" db="EMBL/GenBank/DDBJ databases">
        <title>Spirosoma sp. HMF4905 genome sequencing and assembly.</title>
        <authorList>
            <person name="Kang H."/>
            <person name="Cha I."/>
            <person name="Kim H."/>
            <person name="Joh K."/>
        </authorList>
    </citation>
    <scope>NUCLEOTIDE SEQUENCE [LARGE SCALE GENOMIC DNA]</scope>
    <source>
        <strain evidence="1 2">HMF4905</strain>
    </source>
</reference>
<organism evidence="1 2">
    <name type="scientific">Spirosoma arboris</name>
    <dbReference type="NCBI Taxonomy" id="2682092"/>
    <lineage>
        <taxon>Bacteria</taxon>
        <taxon>Pseudomonadati</taxon>
        <taxon>Bacteroidota</taxon>
        <taxon>Cytophagia</taxon>
        <taxon>Cytophagales</taxon>
        <taxon>Cytophagaceae</taxon>
        <taxon>Spirosoma</taxon>
    </lineage>
</organism>
<sequence length="141" mass="16607">MGNHKPFCVHFRLKPKRSSSYKQIFFRVRVLGGSTTDCGTGIFIEEGQWRPYWRQNIGPKFKRVEKVEAKLEAIRAKLEQIYRYQLKQAELDGWSVTGKTIVRQFRGLPPIIRLQPINACKFHWKIILSPLKSHRAILYVH</sequence>
<keyword evidence="2" id="KW-1185">Reference proteome</keyword>
<comment type="caution">
    <text evidence="1">The sequence shown here is derived from an EMBL/GenBank/DDBJ whole genome shotgun (WGS) entry which is preliminary data.</text>
</comment>
<evidence type="ECO:0000313" key="1">
    <source>
        <dbReference type="EMBL" id="MVM28421.1"/>
    </source>
</evidence>
<accession>A0A7K1S3M6</accession>
<dbReference type="RefSeq" id="WP_157582544.1">
    <property type="nucleotide sequence ID" value="NZ_WPIN01000001.1"/>
</dbReference>
<proteinExistence type="predicted"/>
<protein>
    <submittedName>
        <fullName evidence="1">Uncharacterized protein</fullName>
    </submittedName>
</protein>
<evidence type="ECO:0000313" key="2">
    <source>
        <dbReference type="Proteomes" id="UP000436006"/>
    </source>
</evidence>
<gene>
    <name evidence="1" type="ORF">GO755_00145</name>
</gene>
<dbReference type="EMBL" id="WPIN01000001">
    <property type="protein sequence ID" value="MVM28421.1"/>
    <property type="molecule type" value="Genomic_DNA"/>
</dbReference>
<dbReference type="AlphaFoldDB" id="A0A7K1S3M6"/>
<name>A0A7K1S3M6_9BACT</name>
<dbReference type="Proteomes" id="UP000436006">
    <property type="component" value="Unassembled WGS sequence"/>
</dbReference>